<feature type="non-terminal residue" evidence="2">
    <location>
        <position position="422"/>
    </location>
</feature>
<dbReference type="AlphaFoldDB" id="A0A812KRA1"/>
<protein>
    <submittedName>
        <fullName evidence="2">Uncharacterized protein</fullName>
    </submittedName>
</protein>
<evidence type="ECO:0000256" key="1">
    <source>
        <dbReference type="SAM" id="MobiDB-lite"/>
    </source>
</evidence>
<proteinExistence type="predicted"/>
<accession>A0A812KRA1</accession>
<gene>
    <name evidence="2" type="ORF">SNAT2548_LOCUS9115</name>
</gene>
<sequence length="422" mass="48511">ERALEEEWRLEEDTALETVRAEAAEETRRQQERALEEEWRLEEDTALEKVRAEAAEETRRQQERALEEEWRLEAAEETRRLQERAQLEEEWRREEDTALEKVGAEGILNVQAITDLLGRLPGHLRQEARCDLRRRLEPELVAWQEHWDADDRALEPEDPPLPTLLQYKVVQERLHRLNSGKEAESTIGSPWTEVPEETEQLLQTLSERLDGAEQATSSPSWPEDQEDVFVSQRRCQHDLINGYLQLGRLFQCVWCCYSTPCYLSAETLAMHCEMEAGLPVLFAACDCTVTLLSVSNAVPDPRSKIAAEKFGGEQQPTFYKDIFHDAQAIWSAAKESLLKEWHGVTAVRQAANDGRLEEVPMCMTMPVHPCPELVDENLSLCPTITQLFRRVEAADGLLPHIGYALRALPPLQDRQENVWLDE</sequence>
<reference evidence="2" key="1">
    <citation type="submission" date="2021-02" db="EMBL/GenBank/DDBJ databases">
        <authorList>
            <person name="Dougan E. K."/>
            <person name="Rhodes N."/>
            <person name="Thang M."/>
            <person name="Chan C."/>
        </authorList>
    </citation>
    <scope>NUCLEOTIDE SEQUENCE</scope>
</reference>
<evidence type="ECO:0000313" key="2">
    <source>
        <dbReference type="EMBL" id="CAE7228607.1"/>
    </source>
</evidence>
<comment type="caution">
    <text evidence="2">The sequence shown here is derived from an EMBL/GenBank/DDBJ whole genome shotgun (WGS) entry which is preliminary data.</text>
</comment>
<feature type="region of interest" description="Disordered" evidence="1">
    <location>
        <begin position="179"/>
        <end position="198"/>
    </location>
</feature>
<feature type="compositionally biased region" description="Basic and acidic residues" evidence="1">
    <location>
        <begin position="19"/>
        <end position="35"/>
    </location>
</feature>
<keyword evidence="3" id="KW-1185">Reference proteome</keyword>
<name>A0A812KRA1_9DINO</name>
<evidence type="ECO:0000313" key="3">
    <source>
        <dbReference type="Proteomes" id="UP000604046"/>
    </source>
</evidence>
<organism evidence="2 3">
    <name type="scientific">Symbiodinium natans</name>
    <dbReference type="NCBI Taxonomy" id="878477"/>
    <lineage>
        <taxon>Eukaryota</taxon>
        <taxon>Sar</taxon>
        <taxon>Alveolata</taxon>
        <taxon>Dinophyceae</taxon>
        <taxon>Suessiales</taxon>
        <taxon>Symbiodiniaceae</taxon>
        <taxon>Symbiodinium</taxon>
    </lineage>
</organism>
<dbReference type="EMBL" id="CAJNDS010000698">
    <property type="protein sequence ID" value="CAE7228607.1"/>
    <property type="molecule type" value="Genomic_DNA"/>
</dbReference>
<dbReference type="Proteomes" id="UP000604046">
    <property type="component" value="Unassembled WGS sequence"/>
</dbReference>
<feature type="region of interest" description="Disordered" evidence="1">
    <location>
        <begin position="15"/>
        <end position="35"/>
    </location>
</feature>